<evidence type="ECO:0000256" key="2">
    <source>
        <dbReference type="ARBA" id="ARBA00022692"/>
    </source>
</evidence>
<evidence type="ECO:0000256" key="6">
    <source>
        <dbReference type="ARBA" id="ARBA00022989"/>
    </source>
</evidence>
<dbReference type="Pfam" id="PF17803">
    <property type="entry name" value="Cadherin_4"/>
    <property type="match status" value="2"/>
</dbReference>
<dbReference type="Gene3D" id="2.60.40.10">
    <property type="entry name" value="Immunoglobulins"/>
    <property type="match status" value="1"/>
</dbReference>
<name>A0A1M6UUM5_REIAG</name>
<dbReference type="STRING" id="156994.SAMN04488028_1081"/>
<dbReference type="Pfam" id="PF00028">
    <property type="entry name" value="Cadherin"/>
    <property type="match status" value="1"/>
</dbReference>
<dbReference type="InterPro" id="IPR010221">
    <property type="entry name" value="VCBS_dom"/>
</dbReference>
<dbReference type="InterPro" id="IPR013783">
    <property type="entry name" value="Ig-like_fold"/>
</dbReference>
<dbReference type="NCBIfam" id="TIGR01965">
    <property type="entry name" value="VCBS_repeat"/>
    <property type="match status" value="1"/>
</dbReference>
<feature type="non-terminal residue" evidence="10">
    <location>
        <position position="1"/>
    </location>
</feature>
<dbReference type="GO" id="GO:0005911">
    <property type="term" value="C:cell-cell junction"/>
    <property type="evidence" value="ECO:0007669"/>
    <property type="project" value="TreeGrafter"/>
</dbReference>
<accession>A0A1M6UUM5</accession>
<dbReference type="InterPro" id="IPR040853">
    <property type="entry name" value="RapA2_cadherin-like"/>
</dbReference>
<dbReference type="NCBIfam" id="TIGR04131">
    <property type="entry name" value="Bac_Flav_CTERM"/>
    <property type="match status" value="1"/>
</dbReference>
<dbReference type="PANTHER" id="PTHR24025:SF23">
    <property type="entry name" value="NEURAL-CADHERIN"/>
    <property type="match status" value="1"/>
</dbReference>
<dbReference type="GO" id="GO:0005509">
    <property type="term" value="F:calcium ion binding"/>
    <property type="evidence" value="ECO:0007669"/>
    <property type="project" value="InterPro"/>
</dbReference>
<dbReference type="AlphaFoldDB" id="A0A1M6UUM5"/>
<keyword evidence="7" id="KW-0472">Membrane</keyword>
<dbReference type="SMART" id="SM00112">
    <property type="entry name" value="CA"/>
    <property type="match status" value="1"/>
</dbReference>
<reference evidence="11" key="1">
    <citation type="submission" date="2016-11" db="EMBL/GenBank/DDBJ databases">
        <authorList>
            <person name="Varghese N."/>
            <person name="Submissions S."/>
        </authorList>
    </citation>
    <scope>NUCLEOTIDE SEQUENCE [LARGE SCALE GENOMIC DNA]</scope>
    <source>
        <strain evidence="11">DSM 26134</strain>
    </source>
</reference>
<evidence type="ECO:0000256" key="1">
    <source>
        <dbReference type="ARBA" id="ARBA00004370"/>
    </source>
</evidence>
<organism evidence="10 11">
    <name type="scientific">Reichenbachiella agariperforans</name>
    <dbReference type="NCBI Taxonomy" id="156994"/>
    <lineage>
        <taxon>Bacteria</taxon>
        <taxon>Pseudomonadati</taxon>
        <taxon>Bacteroidota</taxon>
        <taxon>Cytophagia</taxon>
        <taxon>Cytophagales</taxon>
        <taxon>Reichenbachiellaceae</taxon>
        <taxon>Reichenbachiella</taxon>
    </lineage>
</organism>
<feature type="region of interest" description="Disordered" evidence="8">
    <location>
        <begin position="61"/>
        <end position="85"/>
    </location>
</feature>
<dbReference type="Pfam" id="PF13585">
    <property type="entry name" value="CHU_C"/>
    <property type="match status" value="1"/>
</dbReference>
<evidence type="ECO:0000256" key="5">
    <source>
        <dbReference type="ARBA" id="ARBA00022889"/>
    </source>
</evidence>
<evidence type="ECO:0000256" key="4">
    <source>
        <dbReference type="ARBA" id="ARBA00022837"/>
    </source>
</evidence>
<gene>
    <name evidence="10" type="ORF">SAMN04488028_1081</name>
</gene>
<dbReference type="InterPro" id="IPR015919">
    <property type="entry name" value="Cadherin-like_sf"/>
</dbReference>
<dbReference type="Gene3D" id="2.60.40.60">
    <property type="entry name" value="Cadherins"/>
    <property type="match status" value="2"/>
</dbReference>
<keyword evidence="5" id="KW-0130">Cell adhesion</keyword>
<evidence type="ECO:0000313" key="11">
    <source>
        <dbReference type="Proteomes" id="UP000184474"/>
    </source>
</evidence>
<dbReference type="GO" id="GO:0007156">
    <property type="term" value="P:homophilic cell adhesion via plasma membrane adhesion molecules"/>
    <property type="evidence" value="ECO:0007669"/>
    <property type="project" value="InterPro"/>
</dbReference>
<proteinExistence type="predicted"/>
<keyword evidence="11" id="KW-1185">Reference proteome</keyword>
<keyword evidence="2" id="KW-0812">Transmembrane</keyword>
<dbReference type="NCBIfam" id="NF012211">
    <property type="entry name" value="tand_rpt_95"/>
    <property type="match status" value="2"/>
</dbReference>
<protein>
    <submittedName>
        <fullName evidence="10">Gliding motility-associated C-terminal domain-containing protein</fullName>
    </submittedName>
</protein>
<comment type="subcellular location">
    <subcellularLocation>
        <location evidence="1">Membrane</location>
    </subcellularLocation>
</comment>
<dbReference type="InterPro" id="IPR026341">
    <property type="entry name" value="T9SS_type_B"/>
</dbReference>
<dbReference type="InterPro" id="IPR050971">
    <property type="entry name" value="Cadherin-domain_protein"/>
</dbReference>
<dbReference type="EMBL" id="FRAA01000008">
    <property type="protein sequence ID" value="SHK72874.1"/>
    <property type="molecule type" value="Genomic_DNA"/>
</dbReference>
<dbReference type="PROSITE" id="PS50268">
    <property type="entry name" value="CADHERIN_2"/>
    <property type="match status" value="1"/>
</dbReference>
<evidence type="ECO:0000313" key="10">
    <source>
        <dbReference type="EMBL" id="SHK72874.1"/>
    </source>
</evidence>
<dbReference type="Gene3D" id="2.60.40.1200">
    <property type="match status" value="1"/>
</dbReference>
<dbReference type="GO" id="GO:0016020">
    <property type="term" value="C:membrane"/>
    <property type="evidence" value="ECO:0007669"/>
    <property type="project" value="UniProtKB-SubCell"/>
</dbReference>
<evidence type="ECO:0000256" key="7">
    <source>
        <dbReference type="ARBA" id="ARBA00023136"/>
    </source>
</evidence>
<feature type="compositionally biased region" description="Low complexity" evidence="8">
    <location>
        <begin position="69"/>
        <end position="83"/>
    </location>
</feature>
<sequence length="761" mass="81292">PATLTFTATSWNTAQTVTITGVDDNIIDGTQTYNVTIAVVDASSDDNFDPLASQTVAVENADDDSPGFEVSETTASTSESGTTDDFTVKLMSEPDTDVVISITSGDTGEGTVAPATLTFTPANWNVAQTVTITGVADNIIDGVITYDATIAIIDALSDDNFDGWADITISVSNTDTDTAPTANNNSNTTDEDITLTIAQASGLLNNASDADGDVVSIESFEVESITYNPSETANLSVGSVTIHADGSYVFVPATNYNGIVPIISYSVTDGVNTDDATLSLSVLAVNDLPVAIADIIAVNEGATATVLTSGANSVLANDTDVEGNALTAKLATDVSHGTLTLNSDGTFQYIHDGSETTTDSFAYKANDGTSDGNTITVTITITPVNDAPVFTSTPITTVDANTLYSYTITTSDNDGDLVSITAAVIPTWLNITDHGNGTATLSGTPDNGDTGDYNFSLNATDGTVNIQQIFTITVNSKFRPPTDIYLSDTTIMENAVSGTEIGLLNSEDLDINETFTYSLLGTNASLFSITGDVLSSNMVFNFENISSYDLIIRSTDSNGASYDKTFTIYVTDENDPPTHLHLDYNRVIELSPIETVIGELTTVDEDIIDNHIYTIVDGDYSDLFLLSGQTLYTNEVFYMSDQSSYEISIQSVDKGGATIIQDFVISIEQNEKSRLIIPTAFTPNGDNENDTWEILNLNLSDDNKVVIFDRSGRLIFESRGYKTPWSGKYRGDRLPTGTYFYQIEVIIDNKAKTYKGFVTIL</sequence>
<dbReference type="CDD" id="cd11304">
    <property type="entry name" value="Cadherin_repeat"/>
    <property type="match status" value="1"/>
</dbReference>
<dbReference type="Proteomes" id="UP000184474">
    <property type="component" value="Unassembled WGS sequence"/>
</dbReference>
<keyword evidence="3" id="KW-0677">Repeat</keyword>
<dbReference type="InterPro" id="IPR002126">
    <property type="entry name" value="Cadherin-like_dom"/>
</dbReference>
<dbReference type="Pfam" id="PF05345">
    <property type="entry name" value="He_PIG"/>
    <property type="match status" value="1"/>
</dbReference>
<keyword evidence="6" id="KW-1133">Transmembrane helix</keyword>
<dbReference type="SUPFAM" id="SSF49313">
    <property type="entry name" value="Cadherin-like"/>
    <property type="match status" value="3"/>
</dbReference>
<feature type="domain" description="Cadherin" evidence="9">
    <location>
        <begin position="490"/>
        <end position="579"/>
    </location>
</feature>
<evidence type="ECO:0000259" key="9">
    <source>
        <dbReference type="PROSITE" id="PS50268"/>
    </source>
</evidence>
<keyword evidence="4" id="KW-0106">Calcium</keyword>
<evidence type="ECO:0000256" key="3">
    <source>
        <dbReference type="ARBA" id="ARBA00022737"/>
    </source>
</evidence>
<dbReference type="PANTHER" id="PTHR24025">
    <property type="entry name" value="DESMOGLEIN FAMILY MEMBER"/>
    <property type="match status" value="1"/>
</dbReference>
<evidence type="ECO:0000256" key="8">
    <source>
        <dbReference type="SAM" id="MobiDB-lite"/>
    </source>
</evidence>
<dbReference type="RefSeq" id="WP_139281074.1">
    <property type="nucleotide sequence ID" value="NZ_FRAA01000008.1"/>
</dbReference>